<dbReference type="InterPro" id="IPR036640">
    <property type="entry name" value="ABC1_TM_sf"/>
</dbReference>
<comment type="subcellular location">
    <subcellularLocation>
        <location evidence="1">Cell membrane</location>
        <topology evidence="1">Multi-pass membrane protein</topology>
    </subcellularLocation>
</comment>
<name>A0A6M4X4X4_9ACTN</name>
<feature type="domain" description="ABC transmembrane type-1" evidence="10">
    <location>
        <begin position="19"/>
        <end position="298"/>
    </location>
</feature>
<evidence type="ECO:0000259" key="9">
    <source>
        <dbReference type="PROSITE" id="PS50893"/>
    </source>
</evidence>
<dbReference type="PROSITE" id="PS50893">
    <property type="entry name" value="ABC_TRANSPORTER_2"/>
    <property type="match status" value="1"/>
</dbReference>
<dbReference type="Pfam" id="PF00664">
    <property type="entry name" value="ABC_membrane"/>
    <property type="match status" value="1"/>
</dbReference>
<feature type="transmembrane region" description="Helical" evidence="8">
    <location>
        <begin position="131"/>
        <end position="151"/>
    </location>
</feature>
<keyword evidence="4 11" id="KW-0067">ATP-binding</keyword>
<reference evidence="11" key="1">
    <citation type="submission" date="2020-03" db="EMBL/GenBank/DDBJ databases">
        <title>Molecular networking-based the target discovery of potent antiproliferative macrolactams: 5/6/7/16 polycyclic ansamycins and glycosylated trienomycin from Streptomyces cacaoi subsp. asoensis.</title>
        <authorList>
            <person name="Liu L.-L."/>
        </authorList>
    </citation>
    <scope>NUCLEOTIDE SEQUENCE [LARGE SCALE GENOMIC DNA]</scope>
    <source>
        <strain evidence="11">H2S5</strain>
    </source>
</reference>
<protein>
    <submittedName>
        <fullName evidence="11">ABC transporter ATP-binding protein</fullName>
    </submittedName>
</protein>
<keyword evidence="3" id="KW-0547">Nucleotide-binding</keyword>
<dbReference type="PANTHER" id="PTHR43394">
    <property type="entry name" value="ATP-DEPENDENT PERMEASE MDL1, MITOCHONDRIAL"/>
    <property type="match status" value="1"/>
</dbReference>
<dbReference type="SMART" id="SM00382">
    <property type="entry name" value="AAA"/>
    <property type="match status" value="1"/>
</dbReference>
<dbReference type="AlphaFoldDB" id="A0A6M4X4X4"/>
<evidence type="ECO:0000256" key="5">
    <source>
        <dbReference type="ARBA" id="ARBA00022989"/>
    </source>
</evidence>
<evidence type="ECO:0000313" key="11">
    <source>
        <dbReference type="EMBL" id="QJT07319.1"/>
    </source>
</evidence>
<sequence>MPGLRIGQDLLRGDRLLLALAAVLSLASVAAGLAVPWLAMGVMRALTRHQPVTQPAVGMSVAVLGAAGLQALSGWLLAGVGERAVLRLRRRAMGHLLRLPLRAVRDEGTGSLTARITSDAVLLRLLIETGLVHLPVALIATAATLTAMVVIDLRLTMVAVGAFGLTGACIALMTTRMRHLAVAQQRALGQLAQSLTAHLAALVTVKACRYESEAAHKLGHAADAVRSACLPASRLQCLIGPVVNSGQQIAVLAVALAAGQQITHGELSLAAFSGFFLYLLHLTSPLTVAALGIGHLQAGRTARGRFHRLLTRPAEAEQDTTAAPVLPLPRPDAQAVTFRRVTFRLPQGNPVLDHASFHVPATGLTVLVGSSGAGKSTVLTLINRLAQAEHGEIRVLGRSVSNWPLGDLRRRVTYVDQQSTLIEGTIRENLRLGLAEPPGDAELLKALERVGLRRTVLRLPQGLDTPLGRVQDLSGGQRQRLAVARALLTDSDVLLLDEPNSHLDGISDRLVTRAVDDLAATRCVIVASHRLPTVRRARHIILLTEDGTADSGSHEDLLTRSSHYRELTTGHAIEAGSPIRTPPADSPHASAPGRTGN</sequence>
<keyword evidence="12" id="KW-1185">Reference proteome</keyword>
<proteinExistence type="predicted"/>
<evidence type="ECO:0000256" key="1">
    <source>
        <dbReference type="ARBA" id="ARBA00004651"/>
    </source>
</evidence>
<organism evidence="11 12">
    <name type="scientific">Streptomyces asoensis</name>
    <dbReference type="NCBI Taxonomy" id="249586"/>
    <lineage>
        <taxon>Bacteria</taxon>
        <taxon>Bacillati</taxon>
        <taxon>Actinomycetota</taxon>
        <taxon>Actinomycetes</taxon>
        <taxon>Kitasatosporales</taxon>
        <taxon>Streptomycetaceae</taxon>
        <taxon>Streptomyces</taxon>
    </lineage>
</organism>
<dbReference type="GO" id="GO:0016887">
    <property type="term" value="F:ATP hydrolysis activity"/>
    <property type="evidence" value="ECO:0007669"/>
    <property type="project" value="InterPro"/>
</dbReference>
<evidence type="ECO:0000256" key="2">
    <source>
        <dbReference type="ARBA" id="ARBA00022692"/>
    </source>
</evidence>
<dbReference type="InterPro" id="IPR039421">
    <property type="entry name" value="Type_1_exporter"/>
</dbReference>
<evidence type="ECO:0000313" key="12">
    <source>
        <dbReference type="Proteomes" id="UP000502665"/>
    </source>
</evidence>
<dbReference type="GO" id="GO:0005886">
    <property type="term" value="C:plasma membrane"/>
    <property type="evidence" value="ECO:0007669"/>
    <property type="project" value="UniProtKB-SubCell"/>
</dbReference>
<dbReference type="SUPFAM" id="SSF90123">
    <property type="entry name" value="ABC transporter transmembrane region"/>
    <property type="match status" value="1"/>
</dbReference>
<evidence type="ECO:0000259" key="10">
    <source>
        <dbReference type="PROSITE" id="PS50929"/>
    </source>
</evidence>
<dbReference type="GO" id="GO:0005524">
    <property type="term" value="F:ATP binding"/>
    <property type="evidence" value="ECO:0007669"/>
    <property type="project" value="UniProtKB-KW"/>
</dbReference>
<dbReference type="InterPro" id="IPR017871">
    <property type="entry name" value="ABC_transporter-like_CS"/>
</dbReference>
<dbReference type="Gene3D" id="1.20.1560.10">
    <property type="entry name" value="ABC transporter type 1, transmembrane domain"/>
    <property type="match status" value="1"/>
</dbReference>
<dbReference type="PROSITE" id="PS50929">
    <property type="entry name" value="ABC_TM1F"/>
    <property type="match status" value="1"/>
</dbReference>
<evidence type="ECO:0000256" key="8">
    <source>
        <dbReference type="SAM" id="Phobius"/>
    </source>
</evidence>
<feature type="transmembrane region" description="Helical" evidence="8">
    <location>
        <begin position="56"/>
        <end position="81"/>
    </location>
</feature>
<dbReference type="GO" id="GO:0015421">
    <property type="term" value="F:ABC-type oligopeptide transporter activity"/>
    <property type="evidence" value="ECO:0007669"/>
    <property type="project" value="TreeGrafter"/>
</dbReference>
<feature type="transmembrane region" description="Helical" evidence="8">
    <location>
        <begin position="157"/>
        <end position="175"/>
    </location>
</feature>
<evidence type="ECO:0000256" key="4">
    <source>
        <dbReference type="ARBA" id="ARBA00022840"/>
    </source>
</evidence>
<dbReference type="PANTHER" id="PTHR43394:SF1">
    <property type="entry name" value="ATP-BINDING CASSETTE SUB-FAMILY B MEMBER 10, MITOCHONDRIAL"/>
    <property type="match status" value="1"/>
</dbReference>
<keyword evidence="5 8" id="KW-1133">Transmembrane helix</keyword>
<evidence type="ECO:0000256" key="3">
    <source>
        <dbReference type="ARBA" id="ARBA00022741"/>
    </source>
</evidence>
<evidence type="ECO:0000256" key="7">
    <source>
        <dbReference type="SAM" id="MobiDB-lite"/>
    </source>
</evidence>
<feature type="domain" description="ABC transporter" evidence="9">
    <location>
        <begin position="336"/>
        <end position="570"/>
    </location>
</feature>
<gene>
    <name evidence="11" type="ORF">G9272_41000</name>
</gene>
<evidence type="ECO:0000256" key="6">
    <source>
        <dbReference type="ARBA" id="ARBA00023136"/>
    </source>
</evidence>
<accession>A0A6M4X4X4</accession>
<dbReference type="PROSITE" id="PS00211">
    <property type="entry name" value="ABC_TRANSPORTER_1"/>
    <property type="match status" value="1"/>
</dbReference>
<dbReference type="InterPro" id="IPR027417">
    <property type="entry name" value="P-loop_NTPase"/>
</dbReference>
<feature type="region of interest" description="Disordered" evidence="7">
    <location>
        <begin position="569"/>
        <end position="597"/>
    </location>
</feature>
<keyword evidence="6 8" id="KW-0472">Membrane</keyword>
<dbReference type="InterPro" id="IPR011527">
    <property type="entry name" value="ABC1_TM_dom"/>
</dbReference>
<dbReference type="SUPFAM" id="SSF52540">
    <property type="entry name" value="P-loop containing nucleoside triphosphate hydrolases"/>
    <property type="match status" value="1"/>
</dbReference>
<dbReference type="Pfam" id="PF00005">
    <property type="entry name" value="ABC_tran"/>
    <property type="match status" value="1"/>
</dbReference>
<dbReference type="EMBL" id="CP049838">
    <property type="protein sequence ID" value="QJT07319.1"/>
    <property type="molecule type" value="Genomic_DNA"/>
</dbReference>
<dbReference type="Gene3D" id="3.40.50.300">
    <property type="entry name" value="P-loop containing nucleotide triphosphate hydrolases"/>
    <property type="match status" value="1"/>
</dbReference>
<dbReference type="InterPro" id="IPR003439">
    <property type="entry name" value="ABC_transporter-like_ATP-bd"/>
</dbReference>
<dbReference type="InterPro" id="IPR003593">
    <property type="entry name" value="AAA+_ATPase"/>
</dbReference>
<keyword evidence="2 8" id="KW-0812">Transmembrane</keyword>
<dbReference type="Proteomes" id="UP000502665">
    <property type="component" value="Chromosome"/>
</dbReference>